<accession>A0A8A3PRC0</accession>
<sequence>MTVSMSTRSIDGSDIGDGPLLLTLIMGNNNNNAAAQALPDTLNPNNFALELTQTESDDEKVINGTPAGYDDEPLLFALMLGQNDNNTAAIANSPENGGFPDTLDPRGIGLEVKPVEIDMSKAIEPSVNGHDGPLLSMILLTNQNQNNQAAGDCQPLDTLNPKHLALELSPPANHSEETNRGHGPLSISLPLNKNHYKFEDTITEAIPVVFKWNSQVHQGRLVPVTGDAKSVMENSADQKFHKASIINTITSKPQSASSIPRLWVAPNEPQKGRLSDEQIQFWKDKGYLVIPNALPREQKDLLLKTVHDVAETLAGGGERVKKHFYLPGQKSYLHPSGRAIATLTEYAFKPNVEPLKRIQRLGCGIHRVIPAFRQAIFTPFHAALATSLGYQDPRIIQSLVIVKAAEVGARVIPHQDGCSGFTNPSSCTTFWYALEDCTAANGCLAVAPGSHRTQPITRRCRADQNGAPEFVDLDRPVFAEVDAASETGIPRENAHGELEYTKLEVEAGSLVLMHGNLMHTSEANHSRKSRVAFNFNVVEGRYAWLEDNYLQAYEGETEFEKLKVT</sequence>
<gene>
    <name evidence="5" type="ORF">DSL72_008530</name>
</gene>
<dbReference type="InterPro" id="IPR008775">
    <property type="entry name" value="Phytyl_CoA_dOase-like"/>
</dbReference>
<comment type="similarity">
    <text evidence="2">Belongs to the PhyH family.</text>
</comment>
<dbReference type="SUPFAM" id="SSF51197">
    <property type="entry name" value="Clavaminate synthase-like"/>
    <property type="match status" value="1"/>
</dbReference>
<dbReference type="PANTHER" id="PTHR20883">
    <property type="entry name" value="PHYTANOYL-COA DIOXYGENASE DOMAIN CONTAINING 1"/>
    <property type="match status" value="1"/>
</dbReference>
<dbReference type="PANTHER" id="PTHR20883:SF15">
    <property type="entry name" value="PHYTANOYL-COA DIOXYGENASE DOMAIN-CONTAINING PROTEIN 1"/>
    <property type="match status" value="1"/>
</dbReference>
<protein>
    <submittedName>
        <fullName evidence="5">Uncharacterized protein</fullName>
    </submittedName>
</protein>
<dbReference type="OrthoDB" id="445007at2759"/>
<evidence type="ECO:0000256" key="1">
    <source>
        <dbReference type="ARBA" id="ARBA00001962"/>
    </source>
</evidence>
<organism evidence="5 6">
    <name type="scientific">Monilinia vaccinii-corymbosi</name>
    <dbReference type="NCBI Taxonomy" id="61207"/>
    <lineage>
        <taxon>Eukaryota</taxon>
        <taxon>Fungi</taxon>
        <taxon>Dikarya</taxon>
        <taxon>Ascomycota</taxon>
        <taxon>Pezizomycotina</taxon>
        <taxon>Leotiomycetes</taxon>
        <taxon>Helotiales</taxon>
        <taxon>Sclerotiniaceae</taxon>
        <taxon>Monilinia</taxon>
    </lineage>
</organism>
<evidence type="ECO:0000313" key="5">
    <source>
        <dbReference type="EMBL" id="QSZ37434.1"/>
    </source>
</evidence>
<dbReference type="Proteomes" id="UP000672032">
    <property type="component" value="Chromosome 9"/>
</dbReference>
<keyword evidence="3" id="KW-0479">Metal-binding</keyword>
<evidence type="ECO:0000313" key="6">
    <source>
        <dbReference type="Proteomes" id="UP000672032"/>
    </source>
</evidence>
<dbReference type="EMBL" id="CP063413">
    <property type="protein sequence ID" value="QSZ37434.1"/>
    <property type="molecule type" value="Genomic_DNA"/>
</dbReference>
<comment type="cofactor">
    <cofactor evidence="1">
        <name>Fe cation</name>
        <dbReference type="ChEBI" id="CHEBI:24875"/>
    </cofactor>
</comment>
<keyword evidence="4" id="KW-0408">Iron</keyword>
<name>A0A8A3PRC0_9HELO</name>
<evidence type="ECO:0000256" key="4">
    <source>
        <dbReference type="ARBA" id="ARBA00023004"/>
    </source>
</evidence>
<dbReference type="Pfam" id="PF05721">
    <property type="entry name" value="PhyH"/>
    <property type="match status" value="1"/>
</dbReference>
<evidence type="ECO:0000256" key="2">
    <source>
        <dbReference type="ARBA" id="ARBA00005830"/>
    </source>
</evidence>
<evidence type="ECO:0000256" key="3">
    <source>
        <dbReference type="ARBA" id="ARBA00022723"/>
    </source>
</evidence>
<dbReference type="AlphaFoldDB" id="A0A8A3PRC0"/>
<keyword evidence="6" id="KW-1185">Reference proteome</keyword>
<proteinExistence type="inferred from homology"/>
<dbReference type="Gene3D" id="2.60.120.620">
    <property type="entry name" value="q2cbj1_9rhob like domain"/>
    <property type="match status" value="1"/>
</dbReference>
<dbReference type="GO" id="GO:0046872">
    <property type="term" value="F:metal ion binding"/>
    <property type="evidence" value="ECO:0007669"/>
    <property type="project" value="UniProtKB-KW"/>
</dbReference>
<reference evidence="5" key="1">
    <citation type="submission" date="2020-10" db="EMBL/GenBank/DDBJ databases">
        <title>Genome Sequence of Monilinia vaccinii-corymbosi Sheds Light on Mummy Berry Disease Infection of Blueberry and Mating Type.</title>
        <authorList>
            <person name="Yow A.G."/>
            <person name="Zhang Y."/>
            <person name="Bansal K."/>
            <person name="Eacker S.M."/>
            <person name="Sullivan S."/>
            <person name="Liachko I."/>
            <person name="Cubeta M.A."/>
            <person name="Rollins J.A."/>
            <person name="Ashrafi H."/>
        </authorList>
    </citation>
    <scope>NUCLEOTIDE SEQUENCE</scope>
    <source>
        <strain evidence="5">RL-1</strain>
    </source>
</reference>